<evidence type="ECO:0000313" key="5">
    <source>
        <dbReference type="Proteomes" id="UP000629287"/>
    </source>
</evidence>
<dbReference type="Pfam" id="PF00106">
    <property type="entry name" value="adh_short"/>
    <property type="match status" value="1"/>
</dbReference>
<name>A0A8I0PFJ2_9ACTN</name>
<dbReference type="InterPro" id="IPR051687">
    <property type="entry name" value="Peroxisomal_Beta-Oxidation"/>
</dbReference>
<keyword evidence="2" id="KW-0560">Oxidoreductase</keyword>
<reference evidence="4 5" key="1">
    <citation type="submission" date="2020-10" db="EMBL/GenBank/DDBJ databases">
        <title>Sequencing the genomes of 1000 actinobacteria strains.</title>
        <authorList>
            <person name="Klenk H.-P."/>
        </authorList>
    </citation>
    <scope>NUCLEOTIDE SEQUENCE [LARGE SCALE GENOMIC DNA]</scope>
    <source>
        <strain evidence="4 5">DSM 41803</strain>
    </source>
</reference>
<dbReference type="SUPFAM" id="SSF51735">
    <property type="entry name" value="NAD(P)-binding Rossmann-fold domains"/>
    <property type="match status" value="1"/>
</dbReference>
<evidence type="ECO:0000313" key="4">
    <source>
        <dbReference type="EMBL" id="MBE1601636.1"/>
    </source>
</evidence>
<proteinExistence type="inferred from homology"/>
<dbReference type="GO" id="GO:0016491">
    <property type="term" value="F:oxidoreductase activity"/>
    <property type="evidence" value="ECO:0007669"/>
    <property type="project" value="UniProtKB-KW"/>
</dbReference>
<comment type="similarity">
    <text evidence="1 3">Belongs to the short-chain dehydrogenases/reductases (SDR) family.</text>
</comment>
<evidence type="ECO:0000256" key="3">
    <source>
        <dbReference type="RuleBase" id="RU000363"/>
    </source>
</evidence>
<dbReference type="PANTHER" id="PTHR45024">
    <property type="entry name" value="DEHYDROGENASES, SHORT CHAIN"/>
    <property type="match status" value="1"/>
</dbReference>
<evidence type="ECO:0000256" key="1">
    <source>
        <dbReference type="ARBA" id="ARBA00006484"/>
    </source>
</evidence>
<dbReference type="InterPro" id="IPR002347">
    <property type="entry name" value="SDR_fam"/>
</dbReference>
<dbReference type="Gene3D" id="3.40.50.720">
    <property type="entry name" value="NAD(P)-binding Rossmann-like Domain"/>
    <property type="match status" value="1"/>
</dbReference>
<dbReference type="EMBL" id="JADBGF010000001">
    <property type="protein sequence ID" value="MBE1601636.1"/>
    <property type="molecule type" value="Genomic_DNA"/>
</dbReference>
<dbReference type="PRINTS" id="PR00081">
    <property type="entry name" value="GDHRDH"/>
</dbReference>
<sequence>MNDLGVGPDGKGTFAAHPETVVQEIRDLGGTAVVDTHSVATEDGALAVVATALDAYGRVDALINNAGVMRFAQFLELQPDEITRMIDVHLYGTIWMCRAVWPHLLRNGGGRILNTTSGAMLGAGYGSVYGAVKSGIWGLTRTLAFEGAQDGIAVNTLSPGALTMSARLADIPPLSPEVIERRSPDRVAPIAAYLVHPDCPASGKNVVAEEGHLHEVLYRQTDGVRLTAPSVDEVADAWESVVDRTAAQDLADPPESGFWLGPPPGFVPGTGELALGIPGSPS</sequence>
<evidence type="ECO:0000256" key="2">
    <source>
        <dbReference type="ARBA" id="ARBA00023002"/>
    </source>
</evidence>
<dbReference type="Proteomes" id="UP000629287">
    <property type="component" value="Unassembled WGS sequence"/>
</dbReference>
<gene>
    <name evidence="4" type="ORF">H4687_007765</name>
</gene>
<protein>
    <submittedName>
        <fullName evidence="4">NAD(P)-dependent dehydrogenase (Short-subunit alcohol dehydrogenase family)</fullName>
    </submittedName>
</protein>
<accession>A0A8I0PFJ2</accession>
<organism evidence="4 5">
    <name type="scientific">Streptomyces stelliscabiei</name>
    <dbReference type="NCBI Taxonomy" id="146820"/>
    <lineage>
        <taxon>Bacteria</taxon>
        <taxon>Bacillati</taxon>
        <taxon>Actinomycetota</taxon>
        <taxon>Actinomycetes</taxon>
        <taxon>Kitasatosporales</taxon>
        <taxon>Streptomycetaceae</taxon>
        <taxon>Streptomyces</taxon>
    </lineage>
</organism>
<dbReference type="InterPro" id="IPR036291">
    <property type="entry name" value="NAD(P)-bd_dom_sf"/>
</dbReference>
<keyword evidence="5" id="KW-1185">Reference proteome</keyword>
<dbReference type="PRINTS" id="PR00080">
    <property type="entry name" value="SDRFAMILY"/>
</dbReference>
<dbReference type="PANTHER" id="PTHR45024:SF2">
    <property type="entry name" value="SCP2 DOMAIN-CONTAINING PROTEIN"/>
    <property type="match status" value="1"/>
</dbReference>
<comment type="caution">
    <text evidence="4">The sequence shown here is derived from an EMBL/GenBank/DDBJ whole genome shotgun (WGS) entry which is preliminary data.</text>
</comment>
<dbReference type="AlphaFoldDB" id="A0A8I0PFJ2"/>